<feature type="compositionally biased region" description="Polar residues" evidence="1">
    <location>
        <begin position="50"/>
        <end position="62"/>
    </location>
</feature>
<dbReference type="STRING" id="2711.A0A067H106"/>
<name>A0A067H106_CITSI</name>
<dbReference type="PANTHER" id="PTHR33872">
    <property type="entry name" value="DNA POLYMERASE EPSILON CATALYTIC SUBUNIT A"/>
    <property type="match status" value="1"/>
</dbReference>
<dbReference type="EMBL" id="KK784874">
    <property type="protein sequence ID" value="KDO84595.1"/>
    <property type="molecule type" value="Genomic_DNA"/>
</dbReference>
<protein>
    <submittedName>
        <fullName evidence="2">Uncharacterized protein</fullName>
    </submittedName>
</protein>
<gene>
    <name evidence="2" type="ORF">CISIN_1g031889mg</name>
</gene>
<dbReference type="Proteomes" id="UP000027120">
    <property type="component" value="Unassembled WGS sequence"/>
</dbReference>
<dbReference type="AlphaFoldDB" id="A0A067H106"/>
<evidence type="ECO:0000313" key="2">
    <source>
        <dbReference type="EMBL" id="KDO84595.1"/>
    </source>
</evidence>
<dbReference type="eggNOG" id="ENOG502S3N3">
    <property type="taxonomic scope" value="Eukaryota"/>
</dbReference>
<accession>A0A067H106</accession>
<organism evidence="2 3">
    <name type="scientific">Citrus sinensis</name>
    <name type="common">Sweet orange</name>
    <name type="synonym">Citrus aurantium var. sinensis</name>
    <dbReference type="NCBI Taxonomy" id="2711"/>
    <lineage>
        <taxon>Eukaryota</taxon>
        <taxon>Viridiplantae</taxon>
        <taxon>Streptophyta</taxon>
        <taxon>Embryophyta</taxon>
        <taxon>Tracheophyta</taxon>
        <taxon>Spermatophyta</taxon>
        <taxon>Magnoliopsida</taxon>
        <taxon>eudicotyledons</taxon>
        <taxon>Gunneridae</taxon>
        <taxon>Pentapetalae</taxon>
        <taxon>rosids</taxon>
        <taxon>malvids</taxon>
        <taxon>Sapindales</taxon>
        <taxon>Rutaceae</taxon>
        <taxon>Aurantioideae</taxon>
        <taxon>Citrus</taxon>
    </lineage>
</organism>
<dbReference type="PANTHER" id="PTHR33872:SF2">
    <property type="entry name" value="DNA POLYMERASE EPSILON CATALYTIC SUBUNIT A"/>
    <property type="match status" value="1"/>
</dbReference>
<sequence length="151" mass="16777">MGSLMAGWDSPTSDPKLQKIKRNQSLTKDEIEAYWRAKKKTEEEHLKAVSSPSDSVQKQEISTNKESEIKYQRSTSLPMASTKTGLMEVDEETSLEKFIKKQGWWTRSTSAFLNEPPVLEGGSKSYAAQFHVANLAAASSKSDADTGIRTC</sequence>
<feature type="region of interest" description="Disordered" evidence="1">
    <location>
        <begin position="44"/>
        <end position="77"/>
    </location>
</feature>
<dbReference type="PaxDb" id="2711-XP_006473524.1"/>
<evidence type="ECO:0000256" key="1">
    <source>
        <dbReference type="SAM" id="MobiDB-lite"/>
    </source>
</evidence>
<feature type="region of interest" description="Disordered" evidence="1">
    <location>
        <begin position="1"/>
        <end position="23"/>
    </location>
</feature>
<proteinExistence type="predicted"/>
<reference evidence="2 3" key="1">
    <citation type="submission" date="2014-04" db="EMBL/GenBank/DDBJ databases">
        <authorList>
            <consortium name="International Citrus Genome Consortium"/>
            <person name="Gmitter F."/>
            <person name="Chen C."/>
            <person name="Farmerie W."/>
            <person name="Harkins T."/>
            <person name="Desany B."/>
            <person name="Mohiuddin M."/>
            <person name="Kodira C."/>
            <person name="Borodovsky M."/>
            <person name="Lomsadze A."/>
            <person name="Burns P."/>
            <person name="Jenkins J."/>
            <person name="Prochnik S."/>
            <person name="Shu S."/>
            <person name="Chapman J."/>
            <person name="Pitluck S."/>
            <person name="Schmutz J."/>
            <person name="Rokhsar D."/>
        </authorList>
    </citation>
    <scope>NUCLEOTIDE SEQUENCE</scope>
</reference>
<keyword evidence="3" id="KW-1185">Reference proteome</keyword>
<evidence type="ECO:0000313" key="3">
    <source>
        <dbReference type="Proteomes" id="UP000027120"/>
    </source>
</evidence>
<dbReference type="KEGG" id="cit:102616188"/>